<feature type="transmembrane region" description="Helical" evidence="1">
    <location>
        <begin position="121"/>
        <end position="141"/>
    </location>
</feature>
<proteinExistence type="predicted"/>
<sequence>MELKEALVQITEIRTQMARSEVFRGYRAVPAAFSGAVALTAATVQALAIADPMQQCPAYLTLWIGSAVVSGASAVMEMVIRARNAGSSLTREQTALAMEQFFPCLAAGGLTTLVIARSAPALVWILPGLWQVFYSLGIFATSRLLPRPMSAVAVFYAVTGLTTLATAQGEWALSPLAMGVPFGVGQFLAAALLYRTLERDDDAA</sequence>
<reference evidence="2 3" key="1">
    <citation type="submission" date="2023-03" db="EMBL/GenBank/DDBJ databases">
        <title>Paludisphaera mucosa sp. nov. a novel planctomycete from northern fen.</title>
        <authorList>
            <person name="Ivanova A."/>
        </authorList>
    </citation>
    <scope>NUCLEOTIDE SEQUENCE [LARGE SCALE GENOMIC DNA]</scope>
    <source>
        <strain evidence="2 3">Pla2</strain>
    </source>
</reference>
<comment type="caution">
    <text evidence="2">The sequence shown here is derived from an EMBL/GenBank/DDBJ whole genome shotgun (WGS) entry which is preliminary data.</text>
</comment>
<gene>
    <name evidence="2" type="ORF">PZE19_05095</name>
</gene>
<feature type="transmembrane region" description="Helical" evidence="1">
    <location>
        <begin position="94"/>
        <end position="115"/>
    </location>
</feature>
<protein>
    <submittedName>
        <fullName evidence="2">Uncharacterized protein</fullName>
    </submittedName>
</protein>
<evidence type="ECO:0000256" key="1">
    <source>
        <dbReference type="SAM" id="Phobius"/>
    </source>
</evidence>
<keyword evidence="3" id="KW-1185">Reference proteome</keyword>
<feature type="transmembrane region" description="Helical" evidence="1">
    <location>
        <begin position="28"/>
        <end position="50"/>
    </location>
</feature>
<evidence type="ECO:0000313" key="3">
    <source>
        <dbReference type="Proteomes" id="UP001216907"/>
    </source>
</evidence>
<keyword evidence="1" id="KW-1133">Transmembrane helix</keyword>
<evidence type="ECO:0000313" key="2">
    <source>
        <dbReference type="EMBL" id="MDG3003135.1"/>
    </source>
</evidence>
<feature type="transmembrane region" description="Helical" evidence="1">
    <location>
        <begin position="62"/>
        <end position="82"/>
    </location>
</feature>
<accession>A0ABT6F6B9</accession>
<dbReference type="EMBL" id="JARRAG010000001">
    <property type="protein sequence ID" value="MDG3003135.1"/>
    <property type="molecule type" value="Genomic_DNA"/>
</dbReference>
<feature type="transmembrane region" description="Helical" evidence="1">
    <location>
        <begin position="148"/>
        <end position="167"/>
    </location>
</feature>
<dbReference type="RefSeq" id="WP_277859491.1">
    <property type="nucleotide sequence ID" value="NZ_JARRAG010000001.1"/>
</dbReference>
<dbReference type="Proteomes" id="UP001216907">
    <property type="component" value="Unassembled WGS sequence"/>
</dbReference>
<name>A0ABT6F6B9_9BACT</name>
<organism evidence="2 3">
    <name type="scientific">Paludisphaera mucosa</name>
    <dbReference type="NCBI Taxonomy" id="3030827"/>
    <lineage>
        <taxon>Bacteria</taxon>
        <taxon>Pseudomonadati</taxon>
        <taxon>Planctomycetota</taxon>
        <taxon>Planctomycetia</taxon>
        <taxon>Isosphaerales</taxon>
        <taxon>Isosphaeraceae</taxon>
        <taxon>Paludisphaera</taxon>
    </lineage>
</organism>
<keyword evidence="1" id="KW-0472">Membrane</keyword>
<keyword evidence="1" id="KW-0812">Transmembrane</keyword>
<feature type="transmembrane region" description="Helical" evidence="1">
    <location>
        <begin position="173"/>
        <end position="194"/>
    </location>
</feature>